<dbReference type="InterPro" id="IPR013083">
    <property type="entry name" value="Znf_RING/FYVE/PHD"/>
</dbReference>
<organism evidence="4">
    <name type="scientific">Rhipicephalus zambeziensis</name>
    <dbReference type="NCBI Taxonomy" id="60191"/>
    <lineage>
        <taxon>Eukaryota</taxon>
        <taxon>Metazoa</taxon>
        <taxon>Ecdysozoa</taxon>
        <taxon>Arthropoda</taxon>
        <taxon>Chelicerata</taxon>
        <taxon>Arachnida</taxon>
        <taxon>Acari</taxon>
        <taxon>Parasitiformes</taxon>
        <taxon>Ixodida</taxon>
        <taxon>Ixodoidea</taxon>
        <taxon>Ixodidae</taxon>
        <taxon>Rhipicephalinae</taxon>
        <taxon>Rhipicephalus</taxon>
        <taxon>Rhipicephalus</taxon>
    </lineage>
</organism>
<evidence type="ECO:0000256" key="3">
    <source>
        <dbReference type="ARBA" id="ARBA00022833"/>
    </source>
</evidence>
<dbReference type="Gene3D" id="3.30.40.10">
    <property type="entry name" value="Zinc/RING finger domain, C3HC4 (zinc finger)"/>
    <property type="match status" value="1"/>
</dbReference>
<evidence type="ECO:0000313" key="4">
    <source>
        <dbReference type="EMBL" id="MAA16572.1"/>
    </source>
</evidence>
<dbReference type="GO" id="GO:0043122">
    <property type="term" value="P:regulation of canonical NF-kappaB signal transduction"/>
    <property type="evidence" value="ECO:0007669"/>
    <property type="project" value="TreeGrafter"/>
</dbReference>
<protein>
    <submittedName>
        <fullName evidence="4">Tumor necrosis factor receptor-associated factor-like protein</fullName>
    </submittedName>
</protein>
<evidence type="ECO:0000256" key="1">
    <source>
        <dbReference type="ARBA" id="ARBA00022723"/>
    </source>
</evidence>
<evidence type="ECO:0000256" key="2">
    <source>
        <dbReference type="ARBA" id="ARBA00022771"/>
    </source>
</evidence>
<dbReference type="PANTHER" id="PTHR10131:SF138">
    <property type="entry name" value="RE66324P"/>
    <property type="match status" value="1"/>
</dbReference>
<keyword evidence="2" id="KW-0863">Zinc-finger</keyword>
<dbReference type="EMBL" id="GFPF01005426">
    <property type="protein sequence ID" value="MAA16572.1"/>
    <property type="molecule type" value="Transcribed_RNA"/>
</dbReference>
<dbReference type="SUPFAM" id="SSF57850">
    <property type="entry name" value="RING/U-box"/>
    <property type="match status" value="1"/>
</dbReference>
<keyword evidence="3" id="KW-0862">Zinc</keyword>
<dbReference type="GO" id="GO:0009898">
    <property type="term" value="C:cytoplasmic side of plasma membrane"/>
    <property type="evidence" value="ECO:0007669"/>
    <property type="project" value="TreeGrafter"/>
</dbReference>
<keyword evidence="1" id="KW-0479">Metal-binding</keyword>
<reference evidence="4" key="1">
    <citation type="journal article" date="2017" name="Parasit. Vectors">
        <title>Sialotranscriptomics of Rhipicephalus zambeziensis reveals intricate expression profiles of secretory proteins and suggests tight temporal transcriptional regulation during blood-feeding.</title>
        <authorList>
            <person name="de Castro M.H."/>
            <person name="de Klerk D."/>
            <person name="Pienaar R."/>
            <person name="Rees D.J.G."/>
            <person name="Mans B.J."/>
        </authorList>
    </citation>
    <scope>NUCLEOTIDE SEQUENCE</scope>
    <source>
        <tissue evidence="4">Salivary glands</tissue>
    </source>
</reference>
<keyword evidence="4" id="KW-0675">Receptor</keyword>
<dbReference type="SUPFAM" id="SSF49599">
    <property type="entry name" value="TRAF domain-like"/>
    <property type="match status" value="1"/>
</dbReference>
<accession>A0A224YRW9</accession>
<dbReference type="GO" id="GO:0008270">
    <property type="term" value="F:zinc ion binding"/>
    <property type="evidence" value="ECO:0007669"/>
    <property type="project" value="UniProtKB-KW"/>
</dbReference>
<dbReference type="AlphaFoldDB" id="A0A224YRW9"/>
<name>A0A224YRW9_9ACAR</name>
<dbReference type="InterPro" id="IPR017907">
    <property type="entry name" value="Znf_RING_CS"/>
</dbReference>
<dbReference type="GO" id="GO:0005164">
    <property type="term" value="F:tumor necrosis factor receptor binding"/>
    <property type="evidence" value="ECO:0007669"/>
    <property type="project" value="TreeGrafter"/>
</dbReference>
<dbReference type="PANTHER" id="PTHR10131">
    <property type="entry name" value="TNF RECEPTOR ASSOCIATED FACTOR"/>
    <property type="match status" value="1"/>
</dbReference>
<proteinExistence type="predicted"/>
<dbReference type="PROSITE" id="PS00518">
    <property type="entry name" value="ZF_RING_1"/>
    <property type="match status" value="1"/>
</dbReference>
<sequence>MIPEVHPYTLSGFSENLDWRTLDFVKPIDDIRVCSACGFVARKTAFLPCRHVLCEPCYEQWKPEVKVCFLDGELCPEKEVHWMEFPEEKMMTREVRCWNRENGCEIVTDISRIAEHFHRDCAYHSACCPKCSSTVLKKDIIAHLESRCANHVLRARWTTPPMEGELKELKAIREGVRALGIAFQNASHNDELLVTSFQGMTVKDKENVTPLSKMAAEAAQMLEVTKQTLSEVERSSEGNVNHIADVKTFKESVCADLDEIKSATDELRSCETSDQHEMREHENCVEKFQALMTEVQSMSCMLGEWKNNVIPEAAVVESAAADGLSEVLSLEIDSFWSSRRSSDGHPLDATVRVFENETKLPVKVLWCVHRWSLLINAMKERNFVFALTTITVGDRYKVNLRIIHAFEDKLLGILANVYRADAILPKNATLLVINTKKSAAENETNLTEFKFPAEGMPTAFITLNRVELERSGILRGKGLKVCFTFSY</sequence>